<evidence type="ECO:0000259" key="1">
    <source>
        <dbReference type="Pfam" id="PF08818"/>
    </source>
</evidence>
<dbReference type="Gene3D" id="3.90.1150.200">
    <property type="match status" value="1"/>
</dbReference>
<evidence type="ECO:0000313" key="3">
    <source>
        <dbReference type="Proteomes" id="UP001501004"/>
    </source>
</evidence>
<keyword evidence="3" id="KW-1185">Reference proteome</keyword>
<feature type="domain" description="YdhG-like" evidence="1">
    <location>
        <begin position="19"/>
        <end position="110"/>
    </location>
</feature>
<proteinExistence type="predicted"/>
<dbReference type="SUPFAM" id="SSF159888">
    <property type="entry name" value="YdhG-like"/>
    <property type="match status" value="1"/>
</dbReference>
<dbReference type="Proteomes" id="UP001501004">
    <property type="component" value="Unassembled WGS sequence"/>
</dbReference>
<dbReference type="EMBL" id="BAABAE010000003">
    <property type="protein sequence ID" value="GAA3740333.1"/>
    <property type="molecule type" value="Genomic_DNA"/>
</dbReference>
<accession>A0ABP7FNT1</accession>
<dbReference type="Pfam" id="PF08818">
    <property type="entry name" value="DUF1801"/>
    <property type="match status" value="1"/>
</dbReference>
<gene>
    <name evidence="2" type="ORF">GCM10022239_14990</name>
</gene>
<comment type="caution">
    <text evidence="2">The sequence shown here is derived from an EMBL/GenBank/DDBJ whole genome shotgun (WGS) entry which is preliminary data.</text>
</comment>
<protein>
    <recommendedName>
        <fullName evidence="1">YdhG-like domain-containing protein</fullName>
    </recommendedName>
</protein>
<organism evidence="2 3">
    <name type="scientific">Leifsonella bigeumensis</name>
    <dbReference type="NCBI Taxonomy" id="433643"/>
    <lineage>
        <taxon>Bacteria</taxon>
        <taxon>Bacillati</taxon>
        <taxon>Actinomycetota</taxon>
        <taxon>Actinomycetes</taxon>
        <taxon>Micrococcales</taxon>
        <taxon>Microbacteriaceae</taxon>
        <taxon>Leifsonella</taxon>
    </lineage>
</organism>
<reference evidence="3" key="1">
    <citation type="journal article" date="2019" name="Int. J. Syst. Evol. Microbiol.">
        <title>The Global Catalogue of Microorganisms (GCM) 10K type strain sequencing project: providing services to taxonomists for standard genome sequencing and annotation.</title>
        <authorList>
            <consortium name="The Broad Institute Genomics Platform"/>
            <consortium name="The Broad Institute Genome Sequencing Center for Infectious Disease"/>
            <person name="Wu L."/>
            <person name="Ma J."/>
        </authorList>
    </citation>
    <scope>NUCLEOTIDE SEQUENCE [LARGE SCALE GENOMIC DNA]</scope>
    <source>
        <strain evidence="3">JCM 16949</strain>
    </source>
</reference>
<evidence type="ECO:0000313" key="2">
    <source>
        <dbReference type="EMBL" id="GAA3740333.1"/>
    </source>
</evidence>
<sequence>MAKPQTVDDYIAAFPIPVQSRLRELRALSRASAPLAAEGLKWGNPAYSSGTILFAFAGYRGHSNFVFTPSTREAFTDELTAFTTGKGSVQLPHEEPVPADLLRRMIAYRIDEFENQHILWR</sequence>
<name>A0ABP7FNT1_9MICO</name>
<dbReference type="RefSeq" id="WP_344755313.1">
    <property type="nucleotide sequence ID" value="NZ_BAABAE010000003.1"/>
</dbReference>
<dbReference type="InterPro" id="IPR014922">
    <property type="entry name" value="YdhG-like"/>
</dbReference>